<dbReference type="AlphaFoldDB" id="A0A5C8HTR8"/>
<organism evidence="3 4">
    <name type="scientific">Microbacterium mitrae</name>
    <dbReference type="NCBI Taxonomy" id="664640"/>
    <lineage>
        <taxon>Bacteria</taxon>
        <taxon>Bacillati</taxon>
        <taxon>Actinomycetota</taxon>
        <taxon>Actinomycetes</taxon>
        <taxon>Micrococcales</taxon>
        <taxon>Microbacteriaceae</taxon>
        <taxon>Microbacterium</taxon>
    </lineage>
</organism>
<dbReference type="CDD" id="cd00093">
    <property type="entry name" value="HTH_XRE"/>
    <property type="match status" value="1"/>
</dbReference>
<dbReference type="SUPFAM" id="SSF47413">
    <property type="entry name" value="lambda repressor-like DNA-binding domains"/>
    <property type="match status" value="1"/>
</dbReference>
<dbReference type="InterPro" id="IPR010982">
    <property type="entry name" value="Lambda_DNA-bd_dom_sf"/>
</dbReference>
<protein>
    <submittedName>
        <fullName evidence="3">Helix-turn-helix transcriptional regulator</fullName>
    </submittedName>
</protein>
<dbReference type="PROSITE" id="PS50943">
    <property type="entry name" value="HTH_CROC1"/>
    <property type="match status" value="1"/>
</dbReference>
<dbReference type="Proteomes" id="UP000321196">
    <property type="component" value="Unassembled WGS sequence"/>
</dbReference>
<dbReference type="RefSeq" id="WP_147825277.1">
    <property type="nucleotide sequence ID" value="NZ_BAAARG010000001.1"/>
</dbReference>
<evidence type="ECO:0000259" key="2">
    <source>
        <dbReference type="PROSITE" id="PS50943"/>
    </source>
</evidence>
<evidence type="ECO:0000256" key="1">
    <source>
        <dbReference type="SAM" id="Coils"/>
    </source>
</evidence>
<name>A0A5C8HTR8_9MICO</name>
<evidence type="ECO:0000313" key="3">
    <source>
        <dbReference type="EMBL" id="TXK06473.1"/>
    </source>
</evidence>
<keyword evidence="4" id="KW-1185">Reference proteome</keyword>
<reference evidence="3 4" key="1">
    <citation type="submission" date="2019-08" db="EMBL/GenBank/DDBJ databases">
        <authorList>
            <person name="Dong K."/>
        </authorList>
    </citation>
    <scope>NUCLEOTIDE SEQUENCE [LARGE SCALE GENOMIC DNA]</scope>
    <source>
        <strain evidence="3 4">M4-8</strain>
    </source>
</reference>
<dbReference type="EMBL" id="VRSW01000001">
    <property type="protein sequence ID" value="TXK06473.1"/>
    <property type="molecule type" value="Genomic_DNA"/>
</dbReference>
<dbReference type="OrthoDB" id="4545613at2"/>
<proteinExistence type="predicted"/>
<dbReference type="Pfam" id="PF01381">
    <property type="entry name" value="HTH_3"/>
    <property type="match status" value="1"/>
</dbReference>
<evidence type="ECO:0000313" key="4">
    <source>
        <dbReference type="Proteomes" id="UP000321196"/>
    </source>
</evidence>
<feature type="coiled-coil region" evidence="1">
    <location>
        <begin position="151"/>
        <end position="178"/>
    </location>
</feature>
<feature type="domain" description="HTH cro/C1-type" evidence="2">
    <location>
        <begin position="52"/>
        <end position="82"/>
    </location>
</feature>
<dbReference type="InterPro" id="IPR001387">
    <property type="entry name" value="Cro/C1-type_HTH"/>
</dbReference>
<comment type="caution">
    <text evidence="3">The sequence shown here is derived from an EMBL/GenBank/DDBJ whole genome shotgun (WGS) entry which is preliminary data.</text>
</comment>
<dbReference type="Gene3D" id="1.10.260.40">
    <property type="entry name" value="lambda repressor-like DNA-binding domains"/>
    <property type="match status" value="1"/>
</dbReference>
<accession>A0A5C8HTR8</accession>
<sequence length="178" mass="19313">MAANESFKSLNLGATGRHAAAQIARQRNAQGLSYVALSNRLEELGWPLPVLALRRIEAGARRVTVDDLFALAVALGVSPFELLTRESENTPAGTGVPPGVTTAEVLAWARNETGLSTDERLDYWSQAADRAMAEIEEWEQFEATAKNGAARKLASDRVRKLEDQLALAVKRLEALNDG</sequence>
<dbReference type="GO" id="GO:0003677">
    <property type="term" value="F:DNA binding"/>
    <property type="evidence" value="ECO:0007669"/>
    <property type="project" value="InterPro"/>
</dbReference>
<keyword evidence="1" id="KW-0175">Coiled coil</keyword>
<gene>
    <name evidence="3" type="ORF">FVP60_05850</name>
</gene>